<dbReference type="RefSeq" id="XP_009168196.1">
    <property type="nucleotide sequence ID" value="XM_009169932.1"/>
</dbReference>
<accession>A0A074ZXH6</accession>
<dbReference type="EMBL" id="KL596708">
    <property type="protein sequence ID" value="KER28050.1"/>
    <property type="molecule type" value="Genomic_DNA"/>
</dbReference>
<evidence type="ECO:0000313" key="3">
    <source>
        <dbReference type="Proteomes" id="UP000054324"/>
    </source>
</evidence>
<name>A0A074ZXH6_OPIVI</name>
<feature type="region of interest" description="Disordered" evidence="1">
    <location>
        <begin position="106"/>
        <end position="131"/>
    </location>
</feature>
<dbReference type="AlphaFoldDB" id="A0A074ZXH6"/>
<gene>
    <name evidence="2" type="ORF">T265_05032</name>
</gene>
<dbReference type="Proteomes" id="UP000054324">
    <property type="component" value="Unassembled WGS sequence"/>
</dbReference>
<proteinExistence type="predicted"/>
<dbReference type="GeneID" id="20319214"/>
<evidence type="ECO:0000313" key="2">
    <source>
        <dbReference type="EMBL" id="KER28050.1"/>
    </source>
</evidence>
<organism evidence="2 3">
    <name type="scientific">Opisthorchis viverrini</name>
    <name type="common">Southeast Asian liver fluke</name>
    <dbReference type="NCBI Taxonomy" id="6198"/>
    <lineage>
        <taxon>Eukaryota</taxon>
        <taxon>Metazoa</taxon>
        <taxon>Spiralia</taxon>
        <taxon>Lophotrochozoa</taxon>
        <taxon>Platyhelminthes</taxon>
        <taxon>Trematoda</taxon>
        <taxon>Digenea</taxon>
        <taxon>Opisthorchiida</taxon>
        <taxon>Opisthorchiata</taxon>
        <taxon>Opisthorchiidae</taxon>
        <taxon>Opisthorchis</taxon>
    </lineage>
</organism>
<reference evidence="2 3" key="1">
    <citation type="submission" date="2013-11" db="EMBL/GenBank/DDBJ databases">
        <title>Opisthorchis viverrini - life in the bile duct.</title>
        <authorList>
            <person name="Young N.D."/>
            <person name="Nagarajan N."/>
            <person name="Lin S.J."/>
            <person name="Korhonen P.K."/>
            <person name="Jex A.R."/>
            <person name="Hall R.S."/>
            <person name="Safavi-Hemami H."/>
            <person name="Kaewkong W."/>
            <person name="Bertrand D."/>
            <person name="Gao S."/>
            <person name="Seet Q."/>
            <person name="Wongkham S."/>
            <person name="Teh B.T."/>
            <person name="Wongkham C."/>
            <person name="Intapan P.M."/>
            <person name="Maleewong W."/>
            <person name="Yang X."/>
            <person name="Hu M."/>
            <person name="Wang Z."/>
            <person name="Hofmann A."/>
            <person name="Sternberg P.W."/>
            <person name="Tan P."/>
            <person name="Wang J."/>
            <person name="Gasser R.B."/>
        </authorList>
    </citation>
    <scope>NUCLEOTIDE SEQUENCE [LARGE SCALE GENOMIC DNA]</scope>
</reference>
<dbReference type="KEGG" id="ovi:T265_05032"/>
<keyword evidence="3" id="KW-1185">Reference proteome</keyword>
<sequence length="131" mass="15192">MVQNSEYFLTNGNVNRHLPCDANTIKQDVEVPRVLGANLQNAYWITQTTSDRCIQHVLRKIPIFKAIWFSREATESLVYGILQMNVLHTDRLMFQLARYSRYRRVAGNSSEGASRRLKSLSQESLKHKRVP</sequence>
<dbReference type="CTD" id="20319214"/>
<evidence type="ECO:0000256" key="1">
    <source>
        <dbReference type="SAM" id="MobiDB-lite"/>
    </source>
</evidence>
<protein>
    <submittedName>
        <fullName evidence="2">Uncharacterized protein</fullName>
    </submittedName>
</protein>